<dbReference type="HOGENOM" id="CLU_1876331_0_0_1"/>
<accession>R9P0C8</accession>
<feature type="region of interest" description="Disordered" evidence="1">
    <location>
        <begin position="46"/>
        <end position="93"/>
    </location>
</feature>
<evidence type="ECO:0000256" key="1">
    <source>
        <dbReference type="SAM" id="MobiDB-lite"/>
    </source>
</evidence>
<protein>
    <submittedName>
        <fullName evidence="2">Polyketide synthase</fullName>
    </submittedName>
</protein>
<dbReference type="RefSeq" id="XP_012188059.1">
    <property type="nucleotide sequence ID" value="XM_012332669.1"/>
</dbReference>
<feature type="region of interest" description="Disordered" evidence="1">
    <location>
        <begin position="1"/>
        <end position="32"/>
    </location>
</feature>
<organism evidence="2 3">
    <name type="scientific">Pseudozyma hubeiensis (strain SY62)</name>
    <name type="common">Yeast</name>
    <dbReference type="NCBI Taxonomy" id="1305764"/>
    <lineage>
        <taxon>Eukaryota</taxon>
        <taxon>Fungi</taxon>
        <taxon>Dikarya</taxon>
        <taxon>Basidiomycota</taxon>
        <taxon>Ustilaginomycotina</taxon>
        <taxon>Ustilaginomycetes</taxon>
        <taxon>Ustilaginales</taxon>
        <taxon>Ustilaginaceae</taxon>
        <taxon>Pseudozyma</taxon>
    </lineage>
</organism>
<keyword evidence="3" id="KW-1185">Reference proteome</keyword>
<dbReference type="Proteomes" id="UP000014071">
    <property type="component" value="Unassembled WGS sequence"/>
</dbReference>
<reference evidence="3" key="1">
    <citation type="journal article" date="2013" name="Genome Announc.">
        <title>Draft genome sequence of the basidiomycetous yeast-like fungus Pseudozyma hubeiensis SY62, which produces an abundant amount of the biosurfactant mannosylerythritol lipids.</title>
        <authorList>
            <person name="Konishi M."/>
            <person name="Hatada Y."/>
            <person name="Horiuchi J."/>
        </authorList>
    </citation>
    <scope>NUCLEOTIDE SEQUENCE [LARGE SCALE GENOMIC DNA]</scope>
    <source>
        <strain evidence="3">SY62</strain>
    </source>
</reference>
<feature type="compositionally biased region" description="Basic and acidic residues" evidence="1">
    <location>
        <begin position="77"/>
        <end position="88"/>
    </location>
</feature>
<dbReference type="AlphaFoldDB" id="R9P0C8"/>
<evidence type="ECO:0000313" key="3">
    <source>
        <dbReference type="Proteomes" id="UP000014071"/>
    </source>
</evidence>
<gene>
    <name evidence="2" type="ORF">PHSY_002044</name>
</gene>
<evidence type="ECO:0000313" key="2">
    <source>
        <dbReference type="EMBL" id="GAC94472.1"/>
    </source>
</evidence>
<dbReference type="EMBL" id="DF238784">
    <property type="protein sequence ID" value="GAC94472.1"/>
    <property type="molecule type" value="Genomic_DNA"/>
</dbReference>
<name>R9P0C8_PSEHS</name>
<sequence length="136" mass="15313">MRCRHHTEASIPVLASASHIDTEAPSPTRASSEVCAETLERASVRLQHRQRAERAVRCSNAQPSRIELPDGNPNPHRPFDAKTERQNHDSNQLSDLVRLPEPSFGTIPFSVLGPFTFWRLSIDSNRGEAQMLFLQM</sequence>
<dbReference type="GeneID" id="24107338"/>
<proteinExistence type="predicted"/>